<dbReference type="InterPro" id="IPR036412">
    <property type="entry name" value="HAD-like_sf"/>
</dbReference>
<dbReference type="EMBL" id="DSEU01000040">
    <property type="protein sequence ID" value="HEM67022.1"/>
    <property type="molecule type" value="Genomic_DNA"/>
</dbReference>
<reference evidence="3" key="1">
    <citation type="journal article" date="2020" name="mSystems">
        <title>Genome- and Community-Level Interaction Insights into Carbon Utilization and Element Cycling Functions of Hydrothermarchaeota in Hydrothermal Sediment.</title>
        <authorList>
            <person name="Zhou Z."/>
            <person name="Liu Y."/>
            <person name="Xu W."/>
            <person name="Pan J."/>
            <person name="Luo Z.H."/>
            <person name="Li M."/>
        </authorList>
    </citation>
    <scope>NUCLEOTIDE SEQUENCE [LARGE SCALE GENOMIC DNA]</scope>
    <source>
        <strain evidence="3">SpSt-125</strain>
    </source>
</reference>
<evidence type="ECO:0000259" key="2">
    <source>
        <dbReference type="PROSITE" id="PS50975"/>
    </source>
</evidence>
<dbReference type="SUPFAM" id="SSF56059">
    <property type="entry name" value="Glutathione synthetase ATP-binding domain-like"/>
    <property type="match status" value="1"/>
</dbReference>
<dbReference type="InterPro" id="IPR011761">
    <property type="entry name" value="ATP-grasp"/>
</dbReference>
<name>A0A7J2U4A5_9CREN</name>
<sequence>MKKCIVVASIASRKSIAIAKSIKSLLKLDVVGVAHTKHPHLFSTIFKKRHLFEVQRSCEEWPKLVAYTAYKDSCEAVVPVDFVDFAMFSKYSKLFNELGILVTAPSYESIVIASDRVNIVNILKNIAEFPKQVFVKSSGNSEAIHSLTPPIVVKGIGDASNPTFHLGYETAINEISKRAPCIVQEYVEGVARGYYALSYSGIPIIEFTHQRVVEYLPIGGASLVAKGFFEDPELYALGRRILRELRWSGVIMVETRYSDEHGKYYVLELNPKFWGSIDLPVALGYHFPAVLIVAYSYGVEKAREIAEKLLVKRGEFTWVLDGFRYVAKIPSTWLYMLRKALLNPLYSDAHVLDVAKNLAQLVKAFSRINRESQAWATYLEHSKSELMYWVKRFALFLYSNRRTTIFDLDATLVHLPVNWYQVRAKLANLGLLLRWESINRAMTRLWTSDTTNYYKLSAVLEEEELKALEKLESSSLLVPRSYIDKLAKHSRICIATKQSAKVAREVLKKLGIYSYIDAIVGRDSGVGPIKMELYKKCIETAKPSETLVLDDNSEYVVEAYREGFIPMLVSDNSYRIARSMRLGIPAAPTKILVQAVLHGLSSLS</sequence>
<dbReference type="GO" id="GO:0005524">
    <property type="term" value="F:ATP binding"/>
    <property type="evidence" value="ECO:0007669"/>
    <property type="project" value="UniProtKB-UniRule"/>
</dbReference>
<evidence type="ECO:0000313" key="3">
    <source>
        <dbReference type="EMBL" id="HEM67022.1"/>
    </source>
</evidence>
<comment type="caution">
    <text evidence="3">The sequence shown here is derived from an EMBL/GenBank/DDBJ whole genome shotgun (WGS) entry which is preliminary data.</text>
</comment>
<evidence type="ECO:0000256" key="1">
    <source>
        <dbReference type="PROSITE-ProRule" id="PRU00409"/>
    </source>
</evidence>
<dbReference type="PROSITE" id="PS50975">
    <property type="entry name" value="ATP_GRASP"/>
    <property type="match status" value="1"/>
</dbReference>
<keyword evidence="1" id="KW-0067">ATP-binding</keyword>
<proteinExistence type="predicted"/>
<dbReference type="AlphaFoldDB" id="A0A7J2U4A5"/>
<dbReference type="SUPFAM" id="SSF56784">
    <property type="entry name" value="HAD-like"/>
    <property type="match status" value="1"/>
</dbReference>
<accession>A0A7J2U4A5</accession>
<organism evidence="3">
    <name type="scientific">Ignisphaera aggregans</name>
    <dbReference type="NCBI Taxonomy" id="334771"/>
    <lineage>
        <taxon>Archaea</taxon>
        <taxon>Thermoproteota</taxon>
        <taxon>Thermoprotei</taxon>
        <taxon>Desulfurococcales</taxon>
        <taxon>Desulfurococcaceae</taxon>
        <taxon>Ignisphaera</taxon>
    </lineage>
</organism>
<feature type="domain" description="ATP-grasp" evidence="2">
    <location>
        <begin position="119"/>
        <end position="296"/>
    </location>
</feature>
<protein>
    <recommendedName>
        <fullName evidence="2">ATP-grasp domain-containing protein</fullName>
    </recommendedName>
</protein>
<dbReference type="InterPro" id="IPR023214">
    <property type="entry name" value="HAD_sf"/>
</dbReference>
<gene>
    <name evidence="3" type="ORF">ENO26_05595</name>
</gene>
<dbReference type="Gene3D" id="3.40.50.1000">
    <property type="entry name" value="HAD superfamily/HAD-like"/>
    <property type="match status" value="1"/>
</dbReference>
<keyword evidence="1" id="KW-0547">Nucleotide-binding</keyword>
<dbReference type="Gene3D" id="3.30.470.20">
    <property type="entry name" value="ATP-grasp fold, B domain"/>
    <property type="match status" value="1"/>
</dbReference>
<dbReference type="GO" id="GO:0046872">
    <property type="term" value="F:metal ion binding"/>
    <property type="evidence" value="ECO:0007669"/>
    <property type="project" value="InterPro"/>
</dbReference>